<organism evidence="1 2">
    <name type="scientific">Photobacterium jeanii</name>
    <dbReference type="NCBI Taxonomy" id="858640"/>
    <lineage>
        <taxon>Bacteria</taxon>
        <taxon>Pseudomonadati</taxon>
        <taxon>Pseudomonadota</taxon>
        <taxon>Gammaproteobacteria</taxon>
        <taxon>Vibrionales</taxon>
        <taxon>Vibrionaceae</taxon>
        <taxon>Photobacterium</taxon>
    </lineage>
</organism>
<protein>
    <submittedName>
        <fullName evidence="1">Uncharacterized protein</fullName>
    </submittedName>
</protein>
<comment type="caution">
    <text evidence="1">The sequence shown here is derived from an EMBL/GenBank/DDBJ whole genome shotgun (WGS) entry which is preliminary data.</text>
</comment>
<dbReference type="EMBL" id="LVHF01000012">
    <property type="protein sequence ID" value="OAN18772.1"/>
    <property type="molecule type" value="Genomic_DNA"/>
</dbReference>
<dbReference type="Proteomes" id="UP000078503">
    <property type="component" value="Unassembled WGS sequence"/>
</dbReference>
<dbReference type="OrthoDB" id="9131875at2"/>
<proteinExistence type="predicted"/>
<dbReference type="AlphaFoldDB" id="A0A178KQD9"/>
<dbReference type="InterPro" id="IPR036163">
    <property type="entry name" value="HMA_dom_sf"/>
</dbReference>
<evidence type="ECO:0000313" key="1">
    <source>
        <dbReference type="EMBL" id="OAN18772.1"/>
    </source>
</evidence>
<keyword evidence="2" id="KW-1185">Reference proteome</keyword>
<name>A0A178KQD9_9GAMM</name>
<dbReference type="GO" id="GO:0046872">
    <property type="term" value="F:metal ion binding"/>
    <property type="evidence" value="ECO:0007669"/>
    <property type="project" value="InterPro"/>
</dbReference>
<evidence type="ECO:0000313" key="2">
    <source>
        <dbReference type="Proteomes" id="UP000078503"/>
    </source>
</evidence>
<accession>A0A178KQD9</accession>
<dbReference type="SUPFAM" id="SSF55008">
    <property type="entry name" value="HMA, heavy metal-associated domain"/>
    <property type="match status" value="1"/>
</dbReference>
<reference evidence="1 2" key="1">
    <citation type="submission" date="2016-03" db="EMBL/GenBank/DDBJ databases">
        <title>Photobacterium proteolyticum sp. nov. a protease producing bacterium isolated from ocean sediments of Laizhou Bay.</title>
        <authorList>
            <person name="Li Y."/>
        </authorList>
    </citation>
    <scope>NUCLEOTIDE SEQUENCE [LARGE SCALE GENOMIC DNA]</scope>
    <source>
        <strain evidence="1 2">R-40508</strain>
    </source>
</reference>
<sequence>MAHLASFNQASVEQALQGIPALKQYKINNATSSILIEYDPSVVQPHLIEGLFSESEQEAEQACYAIAACLEL</sequence>
<gene>
    <name evidence="1" type="ORF">A3K86_02685</name>
</gene>